<dbReference type="InterPro" id="IPR045197">
    <property type="entry name" value="NUP210-like"/>
</dbReference>
<reference evidence="3" key="2">
    <citation type="submission" date="2025-09" db="UniProtKB">
        <authorList>
            <consortium name="Ensembl"/>
        </authorList>
    </citation>
    <scope>IDENTIFICATION</scope>
</reference>
<sequence length="289" mass="32210">MPVIERAVWGILLMITLSKSTKLNVPKLLLPLSTRVPVNITLTAQRGYYKCSLLLAEQQNSKNLVMTSSPGWKHVTSPIPVLVTGHILRCDVIINRIESIQVVTTLSVRAFDSEGNTFSCLAGLKCNWRLAKESDAIQAVRFVRHHDAGYAPPPHILSLEDAGQRWESVLLYGIHSGSALIKVSFLHPEHKLCCYRNNILYCNNISVYYCVCYIFNQINALLLSIRDSNIKNLADPQGRHALIIFEGARVVCVCVDGGHHATHSSHNSPYVLFIFSFLFETSPNALTIS</sequence>
<dbReference type="Ensembl" id="ENSSRHT00000016173.1">
    <property type="protein sequence ID" value="ENSSRHP00000015654.1"/>
    <property type="gene ID" value="ENSSRHG00000008677.1"/>
</dbReference>
<reference evidence="3" key="1">
    <citation type="submission" date="2025-08" db="UniProtKB">
        <authorList>
            <consortium name="Ensembl"/>
        </authorList>
    </citation>
    <scope>IDENTIFICATION</scope>
</reference>
<protein>
    <recommendedName>
        <fullName evidence="2">NUP210 Ig-like domain-containing protein</fullName>
    </recommendedName>
</protein>
<proteinExistence type="predicted"/>
<evidence type="ECO:0000313" key="4">
    <source>
        <dbReference type="Proteomes" id="UP000472270"/>
    </source>
</evidence>
<keyword evidence="4" id="KW-1185">Reference proteome</keyword>
<dbReference type="AlphaFoldDB" id="A0A673GQB8"/>
<evidence type="ECO:0000259" key="2">
    <source>
        <dbReference type="Pfam" id="PF22969"/>
    </source>
</evidence>
<feature type="domain" description="NUP210 Ig-like" evidence="2">
    <location>
        <begin position="105"/>
        <end position="191"/>
    </location>
</feature>
<dbReference type="InterPro" id="IPR055097">
    <property type="entry name" value="Ig_NUP210_2nd"/>
</dbReference>
<name>A0A673GQB8_9TELE</name>
<feature type="signal peptide" evidence="1">
    <location>
        <begin position="1"/>
        <end position="20"/>
    </location>
</feature>
<feature type="chain" id="PRO_5025424807" description="NUP210 Ig-like domain-containing protein" evidence="1">
    <location>
        <begin position="21"/>
        <end position="289"/>
    </location>
</feature>
<dbReference type="GO" id="GO:0005643">
    <property type="term" value="C:nuclear pore"/>
    <property type="evidence" value="ECO:0007669"/>
    <property type="project" value="TreeGrafter"/>
</dbReference>
<organism evidence="3 4">
    <name type="scientific">Sinocyclocheilus rhinocerous</name>
    <dbReference type="NCBI Taxonomy" id="307959"/>
    <lineage>
        <taxon>Eukaryota</taxon>
        <taxon>Metazoa</taxon>
        <taxon>Chordata</taxon>
        <taxon>Craniata</taxon>
        <taxon>Vertebrata</taxon>
        <taxon>Euteleostomi</taxon>
        <taxon>Actinopterygii</taxon>
        <taxon>Neopterygii</taxon>
        <taxon>Teleostei</taxon>
        <taxon>Ostariophysi</taxon>
        <taxon>Cypriniformes</taxon>
        <taxon>Cyprinidae</taxon>
        <taxon>Cyprininae</taxon>
        <taxon>Sinocyclocheilus</taxon>
    </lineage>
</organism>
<keyword evidence="1" id="KW-0732">Signal</keyword>
<evidence type="ECO:0000256" key="1">
    <source>
        <dbReference type="SAM" id="SignalP"/>
    </source>
</evidence>
<dbReference type="PANTHER" id="PTHR23019:SF0">
    <property type="entry name" value="NUCLEAR PORE MEMBRANE GLYCOPROTEIN 210"/>
    <property type="match status" value="1"/>
</dbReference>
<dbReference type="Pfam" id="PF22969">
    <property type="entry name" value="Ig_NUP210_2nd"/>
    <property type="match status" value="1"/>
</dbReference>
<evidence type="ECO:0000313" key="3">
    <source>
        <dbReference type="Ensembl" id="ENSSRHP00000015654.1"/>
    </source>
</evidence>
<accession>A0A673GQB8</accession>
<dbReference type="Proteomes" id="UP000472270">
    <property type="component" value="Unassembled WGS sequence"/>
</dbReference>
<dbReference type="PANTHER" id="PTHR23019">
    <property type="entry name" value="NUCLEAR PORE MEMBRANE GLYCOPROTEIN GP210-RELATED"/>
    <property type="match status" value="1"/>
</dbReference>